<dbReference type="InParanoid" id="A0A1X7T8N3"/>
<proteinExistence type="predicted"/>
<name>A0A1X7T8N3_AMPQE</name>
<sequence length="66" mass="7270">MVTGENKHLALPRTLSDGSDLNQWLQKFNICATDNSCDGDTCAKKIQTFLDGEALMVHIEMADADK</sequence>
<accession>A0A1X7T8N3</accession>
<reference evidence="1" key="1">
    <citation type="submission" date="2017-05" db="UniProtKB">
        <authorList>
            <consortium name="EnsemblMetazoa"/>
        </authorList>
    </citation>
    <scope>IDENTIFICATION</scope>
</reference>
<dbReference type="AlphaFoldDB" id="A0A1X7T8N3"/>
<evidence type="ECO:0000313" key="1">
    <source>
        <dbReference type="EnsemblMetazoa" id="Aqu2.1.10765_001"/>
    </source>
</evidence>
<protein>
    <submittedName>
        <fullName evidence="1">Uncharacterized protein</fullName>
    </submittedName>
</protein>
<organism evidence="1">
    <name type="scientific">Amphimedon queenslandica</name>
    <name type="common">Sponge</name>
    <dbReference type="NCBI Taxonomy" id="400682"/>
    <lineage>
        <taxon>Eukaryota</taxon>
        <taxon>Metazoa</taxon>
        <taxon>Porifera</taxon>
        <taxon>Demospongiae</taxon>
        <taxon>Heteroscleromorpha</taxon>
        <taxon>Haplosclerida</taxon>
        <taxon>Niphatidae</taxon>
        <taxon>Amphimedon</taxon>
    </lineage>
</organism>
<dbReference type="EnsemblMetazoa" id="Aqu2.1.10765_001">
    <property type="protein sequence ID" value="Aqu2.1.10765_001"/>
    <property type="gene ID" value="Aqu2.1.10765"/>
</dbReference>